<dbReference type="PROSITE" id="PS00135">
    <property type="entry name" value="TRYPSIN_SER"/>
    <property type="match status" value="1"/>
</dbReference>
<keyword evidence="7" id="KW-1015">Disulfide bond</keyword>
<evidence type="ECO:0000256" key="3">
    <source>
        <dbReference type="ARBA" id="ARBA00017161"/>
    </source>
</evidence>
<dbReference type="EMBL" id="KN126655">
    <property type="protein sequence ID" value="KFU91643.1"/>
    <property type="molecule type" value="Genomic_DNA"/>
</dbReference>
<evidence type="ECO:0000313" key="11">
    <source>
        <dbReference type="Proteomes" id="UP000031515"/>
    </source>
</evidence>
<evidence type="ECO:0000256" key="7">
    <source>
        <dbReference type="ARBA" id="ARBA00023157"/>
    </source>
</evidence>
<dbReference type="SMART" id="SM00020">
    <property type="entry name" value="Tryp_SPc"/>
    <property type="match status" value="1"/>
</dbReference>
<evidence type="ECO:0000256" key="5">
    <source>
        <dbReference type="ARBA" id="ARBA00022801"/>
    </source>
</evidence>
<dbReference type="PANTHER" id="PTHR24252">
    <property type="entry name" value="ACROSIN-RELATED"/>
    <property type="match status" value="1"/>
</dbReference>
<gene>
    <name evidence="10" type="ORF">M959_10938</name>
</gene>
<dbReference type="Proteomes" id="UP000031515">
    <property type="component" value="Unassembled WGS sequence"/>
</dbReference>
<dbReference type="PANTHER" id="PTHR24252:SF8">
    <property type="entry name" value="ACROSIN"/>
    <property type="match status" value="1"/>
</dbReference>
<dbReference type="PRINTS" id="PR00722">
    <property type="entry name" value="CHYMOTRYPSIN"/>
</dbReference>
<dbReference type="InterPro" id="IPR043504">
    <property type="entry name" value="Peptidase_S1_PA_chymotrypsin"/>
</dbReference>
<dbReference type="FunFam" id="2.40.10.10:FF:000003">
    <property type="entry name" value="Transmembrane serine protease 3"/>
    <property type="match status" value="1"/>
</dbReference>
<evidence type="ECO:0000313" key="10">
    <source>
        <dbReference type="EMBL" id="KFU91643.1"/>
    </source>
</evidence>
<keyword evidence="11" id="KW-1185">Reference proteome</keyword>
<name>A0A093DJL7_CHAPE</name>
<reference evidence="11" key="2">
    <citation type="journal article" date="2014" name="Science">
        <title>Comparative genomics reveals insights into avian genome evolution and adaptation.</title>
        <authorList>
            <consortium name="Avian Genome Consortium"/>
            <person name="Zhang G."/>
            <person name="Li C."/>
            <person name="Li Q."/>
            <person name="Li B."/>
            <person name="Larkin D.M."/>
            <person name="Lee C."/>
            <person name="Storz J.F."/>
            <person name="Antunes A."/>
            <person name="Greenwold M.J."/>
            <person name="Meredith R.W."/>
            <person name="Odeen A."/>
            <person name="Cui J."/>
            <person name="Zhou Q."/>
            <person name="Xu L."/>
            <person name="Pan H."/>
            <person name="Wang Z."/>
            <person name="Jin L."/>
            <person name="Zhang P."/>
            <person name="Hu H."/>
            <person name="Yang W."/>
            <person name="Hu J."/>
            <person name="Xiao J."/>
            <person name="Yang Z."/>
            <person name="Liu Y."/>
            <person name="Xie Q."/>
            <person name="Yu H."/>
            <person name="Lian J."/>
            <person name="Wen P."/>
            <person name="Zhang F."/>
            <person name="Li H."/>
            <person name="Zeng Y."/>
            <person name="Xiong Z."/>
            <person name="Liu S."/>
            <person name="Zhou L."/>
            <person name="Huang Z."/>
            <person name="An N."/>
            <person name="Wang J."/>
            <person name="Zheng Q."/>
            <person name="Xiong Y."/>
            <person name="Wang G."/>
            <person name="Wang B."/>
            <person name="Wang J."/>
            <person name="Fan Y."/>
            <person name="da Fonseca R.R."/>
            <person name="Alfaro-Nunez A."/>
            <person name="Schubert M."/>
            <person name="Orlando L."/>
            <person name="Mourier T."/>
            <person name="Howard J.T."/>
            <person name="Ganapathy G."/>
            <person name="Pfenning A."/>
            <person name="Whitney O."/>
            <person name="Rivas M.V."/>
            <person name="Hara E."/>
            <person name="Smith J."/>
            <person name="Farre M."/>
            <person name="Narayan J."/>
            <person name="Slavov G."/>
            <person name="Romanov M.N."/>
            <person name="Borges R."/>
            <person name="Machado J.P."/>
            <person name="Khan I."/>
            <person name="Springer M.S."/>
            <person name="Gatesy J."/>
            <person name="Hoffmann F.G."/>
            <person name="Opazo J.C."/>
            <person name="Hastad O."/>
            <person name="Sawyer R.H."/>
            <person name="Kim H."/>
            <person name="Kim K.W."/>
            <person name="Kim H.J."/>
            <person name="Cho S."/>
            <person name="Li N."/>
            <person name="Huang Y."/>
            <person name="Bruford M.W."/>
            <person name="Zhan X."/>
            <person name="Dixon A."/>
            <person name="Bertelsen M.F."/>
            <person name="Derryberry E."/>
            <person name="Warren W."/>
            <person name="Wilson R.K."/>
            <person name="Li S."/>
            <person name="Ray D.A."/>
            <person name="Green R.E."/>
            <person name="O'Brien S.J."/>
            <person name="Griffin D."/>
            <person name="Johnson W.E."/>
            <person name="Haussler D."/>
            <person name="Ryder O.A."/>
            <person name="Willerslev E."/>
            <person name="Graves G.R."/>
            <person name="Alstrom P."/>
            <person name="Fjeldsa J."/>
            <person name="Mindell D.P."/>
            <person name="Edwards S.V."/>
            <person name="Braun E.L."/>
            <person name="Rahbek C."/>
            <person name="Burt D.W."/>
            <person name="Houde P."/>
            <person name="Zhang Y."/>
            <person name="Yang H."/>
            <person name="Wang J."/>
            <person name="Jarvis E.D."/>
            <person name="Gilbert M.T."/>
            <person name="Wang J."/>
        </authorList>
    </citation>
    <scope>NUCLEOTIDE SEQUENCE [LARGE SCALE GENOMIC DNA]</scope>
</reference>
<feature type="non-terminal residue" evidence="10">
    <location>
        <position position="236"/>
    </location>
</feature>
<protein>
    <recommendedName>
        <fullName evidence="3">Acrosin</fullName>
        <ecNumber evidence="2">3.4.21.10</ecNumber>
    </recommendedName>
</protein>
<dbReference type="PROSITE" id="PS00134">
    <property type="entry name" value="TRYPSIN_HIS"/>
    <property type="match status" value="1"/>
</dbReference>
<dbReference type="InterPro" id="IPR018114">
    <property type="entry name" value="TRYPSIN_HIS"/>
</dbReference>
<dbReference type="GO" id="GO:0007340">
    <property type="term" value="P:acrosome reaction"/>
    <property type="evidence" value="ECO:0007669"/>
    <property type="project" value="TreeGrafter"/>
</dbReference>
<evidence type="ECO:0000256" key="1">
    <source>
        <dbReference type="ARBA" id="ARBA00001656"/>
    </source>
</evidence>
<dbReference type="InterPro" id="IPR009003">
    <property type="entry name" value="Peptidase_S1_PA"/>
</dbReference>
<sequence>IVGGTEARTGAWPWMVSIQDRYSSGSGHECGGSLISPQWVLTAAHCFWKKRALDIWRVVIGATNLFQRDIEFEVRNITHIEFHEDFHNLTMENDIALVELSSPVQCTPYIQLACLPDMTVRVSELKNCYISGWGHSRAKSAKTPGSLQEAKVNLIDTQLCNSTEWYRGEVHTHNLCAGYEQGGIDTCQGDSGGPLVCRESEEDLFWLVGVTSWGRGCARVRQPGIYTSTQYFYDWI</sequence>
<dbReference type="GO" id="GO:0006508">
    <property type="term" value="P:proteolysis"/>
    <property type="evidence" value="ECO:0007669"/>
    <property type="project" value="UniProtKB-KW"/>
</dbReference>
<evidence type="ECO:0000256" key="4">
    <source>
        <dbReference type="ARBA" id="ARBA00022670"/>
    </source>
</evidence>
<evidence type="ECO:0000256" key="2">
    <source>
        <dbReference type="ARBA" id="ARBA00012050"/>
    </source>
</evidence>
<feature type="domain" description="Peptidase S1" evidence="9">
    <location>
        <begin position="1"/>
        <end position="236"/>
    </location>
</feature>
<evidence type="ECO:0000259" key="9">
    <source>
        <dbReference type="PROSITE" id="PS50240"/>
    </source>
</evidence>
<dbReference type="AlphaFoldDB" id="A0A093DJL7"/>
<dbReference type="EC" id="3.4.21.10" evidence="2"/>
<keyword evidence="4 8" id="KW-0645">Protease</keyword>
<dbReference type="SUPFAM" id="SSF50494">
    <property type="entry name" value="Trypsin-like serine proteases"/>
    <property type="match status" value="1"/>
</dbReference>
<evidence type="ECO:0000256" key="8">
    <source>
        <dbReference type="RuleBase" id="RU363034"/>
    </source>
</evidence>
<dbReference type="PROSITE" id="PS50240">
    <property type="entry name" value="TRYPSIN_DOM"/>
    <property type="match status" value="1"/>
</dbReference>
<comment type="catalytic activity">
    <reaction evidence="1">
        <text>Preferential cleavage: Arg-|-Xaa, Lys-|-Xaa.</text>
        <dbReference type="EC" id="3.4.21.10"/>
    </reaction>
</comment>
<accession>A0A093DJL7</accession>
<dbReference type="Gene3D" id="2.40.10.10">
    <property type="entry name" value="Trypsin-like serine proteases"/>
    <property type="match status" value="2"/>
</dbReference>
<keyword evidence="5 8" id="KW-0378">Hydrolase</keyword>
<keyword evidence="6 8" id="KW-0720">Serine protease</keyword>
<proteinExistence type="predicted"/>
<evidence type="ECO:0000256" key="6">
    <source>
        <dbReference type="ARBA" id="ARBA00022825"/>
    </source>
</evidence>
<dbReference type="GO" id="GO:0004252">
    <property type="term" value="F:serine-type endopeptidase activity"/>
    <property type="evidence" value="ECO:0007669"/>
    <property type="project" value="InterPro"/>
</dbReference>
<dbReference type="InterPro" id="IPR001254">
    <property type="entry name" value="Trypsin_dom"/>
</dbReference>
<feature type="non-terminal residue" evidence="10">
    <location>
        <position position="1"/>
    </location>
</feature>
<dbReference type="Pfam" id="PF00089">
    <property type="entry name" value="Trypsin"/>
    <property type="match status" value="1"/>
</dbReference>
<dbReference type="InterPro" id="IPR033116">
    <property type="entry name" value="TRYPSIN_SER"/>
</dbReference>
<dbReference type="InterPro" id="IPR001314">
    <property type="entry name" value="Peptidase_S1A"/>
</dbReference>
<reference evidence="10 11" key="1">
    <citation type="submission" date="2013-08" db="EMBL/GenBank/DDBJ databases">
        <title>Genome evolution of avian class.</title>
        <authorList>
            <person name="Zhang G."/>
            <person name="Li C."/>
        </authorList>
    </citation>
    <scope>NUCLEOTIDE SEQUENCE [LARGE SCALE GENOMIC DNA]</scope>
    <source>
        <strain evidence="10">M959</strain>
    </source>
</reference>
<dbReference type="CDD" id="cd00190">
    <property type="entry name" value="Tryp_SPc"/>
    <property type="match status" value="1"/>
</dbReference>
<organism evidence="10 11">
    <name type="scientific">Chaetura pelagica</name>
    <name type="common">Chimney swift</name>
    <name type="synonym">Hirundo pelagica</name>
    <dbReference type="NCBI Taxonomy" id="8897"/>
    <lineage>
        <taxon>Eukaryota</taxon>
        <taxon>Metazoa</taxon>
        <taxon>Chordata</taxon>
        <taxon>Craniata</taxon>
        <taxon>Vertebrata</taxon>
        <taxon>Euteleostomi</taxon>
        <taxon>Archelosauria</taxon>
        <taxon>Archosauria</taxon>
        <taxon>Dinosauria</taxon>
        <taxon>Saurischia</taxon>
        <taxon>Theropoda</taxon>
        <taxon>Coelurosauria</taxon>
        <taxon>Aves</taxon>
        <taxon>Neognathae</taxon>
        <taxon>Neoaves</taxon>
        <taxon>Strisores</taxon>
        <taxon>Apodiformes</taxon>
        <taxon>Apodidae</taxon>
        <taxon>Apodinae</taxon>
        <taxon>Chaetura</taxon>
    </lineage>
</organism>